<reference evidence="3 4" key="1">
    <citation type="submission" date="2016-05" db="EMBL/GenBank/DDBJ databases">
        <title>First whole genome sequencing of Entamoeba histolytica HM1:IMSS-clone-6.</title>
        <authorList>
            <person name="Mukherjee Avik.K."/>
            <person name="Izumyama S."/>
            <person name="Nakada-Tsukui K."/>
            <person name="Nozaki T."/>
        </authorList>
    </citation>
    <scope>NUCLEOTIDE SEQUENCE [LARGE SCALE GENOMIC DNA]</scope>
    <source>
        <strain evidence="3 4">HM1:IMSS clone 6</strain>
    </source>
</reference>
<dbReference type="OMA" id="CTISAKM"/>
<name>A0A5K1USS7_ENTHI</name>
<sequence length="372" mass="42394">MSIECQKMLCNISTIDSDQKSVKESLSQQYQQPCWFWGISKFDIEQSDISFVSALSVTKTGVTCDVIGEKEMSSVIEISYIVFEEILPIYSDSIEITNCKPVKITFNSTFKEVPKVIISIQSISALNLSNLTINVIKINKNFCQIQAQFNDYDIQSLTIGILAYDICFSENKITELLMGNNTIDETKQIQIMSGSFKYSNSNINEILLKNYAILPQVVSFITGFSSTTINTWPIQMITYPKDPITICIKAISGNDCEWITSDYFICSSLNREENNQFHENNFYINGFFNGVGGINNNQNIIKPKCKDILKETDDNICWNCKKHYINTIFNCGHCCYCYCCSKTLGLTFKCPKCNKISVKPVYFEEFQFESIN</sequence>
<dbReference type="EMBL" id="BDEQ01000001">
    <property type="protein sequence ID" value="GAT98494.1"/>
    <property type="molecule type" value="Genomic_DNA"/>
</dbReference>
<dbReference type="AlphaFoldDB" id="A0A5K1USS7"/>
<evidence type="ECO:0000313" key="3">
    <source>
        <dbReference type="EMBL" id="GAT98494.1"/>
    </source>
</evidence>
<feature type="domain" description="RING-type" evidence="2">
    <location>
        <begin position="317"/>
        <end position="354"/>
    </location>
</feature>
<comment type="caution">
    <text evidence="3">The sequence shown here is derived from an EMBL/GenBank/DDBJ whole genome shotgun (WGS) entry which is preliminary data.</text>
</comment>
<organism evidence="3 4">
    <name type="scientific">Entamoeba histolytica</name>
    <dbReference type="NCBI Taxonomy" id="5759"/>
    <lineage>
        <taxon>Eukaryota</taxon>
        <taxon>Amoebozoa</taxon>
        <taxon>Evosea</taxon>
        <taxon>Archamoebae</taxon>
        <taxon>Mastigamoebida</taxon>
        <taxon>Entamoebidae</taxon>
        <taxon>Entamoeba</taxon>
    </lineage>
</organism>
<accession>A0A5K1USS7</accession>
<dbReference type="VEuPathDB" id="AmoebaDB:EHI7A_094730"/>
<evidence type="ECO:0000259" key="2">
    <source>
        <dbReference type="PROSITE" id="PS50089"/>
    </source>
</evidence>
<proteinExistence type="predicted"/>
<dbReference type="InterPro" id="IPR001841">
    <property type="entry name" value="Znf_RING"/>
</dbReference>
<gene>
    <name evidence="3" type="ORF">CL6EHI_108490</name>
</gene>
<dbReference type="Proteomes" id="UP000078387">
    <property type="component" value="Unassembled WGS sequence"/>
</dbReference>
<dbReference type="GO" id="GO:0007155">
    <property type="term" value="P:cell adhesion"/>
    <property type="evidence" value="ECO:0007669"/>
    <property type="project" value="InterPro"/>
</dbReference>
<evidence type="ECO:0000256" key="1">
    <source>
        <dbReference type="PROSITE-ProRule" id="PRU00175"/>
    </source>
</evidence>
<dbReference type="InterPro" id="IPR019019">
    <property type="entry name" value="H-type_lectin_domain"/>
</dbReference>
<keyword evidence="1" id="KW-0863">Zinc-finger</keyword>
<keyword evidence="1" id="KW-0862">Zinc</keyword>
<evidence type="ECO:0000313" key="4">
    <source>
        <dbReference type="Proteomes" id="UP000078387"/>
    </source>
</evidence>
<dbReference type="GO" id="GO:0008270">
    <property type="term" value="F:zinc ion binding"/>
    <property type="evidence" value="ECO:0007669"/>
    <property type="project" value="UniProtKB-KW"/>
</dbReference>
<dbReference type="VEuPathDB" id="AmoebaDB:KM1_169880"/>
<dbReference type="GO" id="GO:0030246">
    <property type="term" value="F:carbohydrate binding"/>
    <property type="evidence" value="ECO:0007669"/>
    <property type="project" value="InterPro"/>
</dbReference>
<keyword evidence="1" id="KW-0479">Metal-binding</keyword>
<dbReference type="PROSITE" id="PS50089">
    <property type="entry name" value="ZF_RING_2"/>
    <property type="match status" value="1"/>
</dbReference>
<dbReference type="Pfam" id="PF09458">
    <property type="entry name" value="H_lectin"/>
    <property type="match status" value="1"/>
</dbReference>
<protein>
    <recommendedName>
        <fullName evidence="2">RING-type domain-containing protein</fullName>
    </recommendedName>
</protein>
<dbReference type="VEuPathDB" id="AmoebaDB:EHI_108490"/>